<keyword evidence="1" id="KW-0812">Transmembrane</keyword>
<evidence type="ECO:0008006" key="3">
    <source>
        <dbReference type="Google" id="ProtNLM"/>
    </source>
</evidence>
<dbReference type="Gramene" id="rna48030">
    <property type="protein sequence ID" value="RHN41680.1"/>
    <property type="gene ID" value="gene48030"/>
</dbReference>
<proteinExistence type="predicted"/>
<protein>
    <recommendedName>
        <fullName evidence="3">Transmembrane protein</fullName>
    </recommendedName>
</protein>
<dbReference type="AlphaFoldDB" id="A0A396GKZ1"/>
<gene>
    <name evidence="2" type="ORF">MtrunA17_Chr8g0368641</name>
</gene>
<accession>A0A396GKZ1</accession>
<keyword evidence="1" id="KW-1133">Transmembrane helix</keyword>
<dbReference type="Proteomes" id="UP000265566">
    <property type="component" value="Chromosome 8"/>
</dbReference>
<feature type="transmembrane region" description="Helical" evidence="1">
    <location>
        <begin position="44"/>
        <end position="67"/>
    </location>
</feature>
<reference evidence="2" key="1">
    <citation type="journal article" date="2018" name="Nat. Plants">
        <title>Whole-genome landscape of Medicago truncatula symbiotic genes.</title>
        <authorList>
            <person name="Pecrix Y."/>
            <person name="Gamas P."/>
            <person name="Carrere S."/>
        </authorList>
    </citation>
    <scope>NUCLEOTIDE SEQUENCE</scope>
    <source>
        <tissue evidence="2">Leaves</tissue>
    </source>
</reference>
<organism evidence="2">
    <name type="scientific">Medicago truncatula</name>
    <name type="common">Barrel medic</name>
    <name type="synonym">Medicago tribuloides</name>
    <dbReference type="NCBI Taxonomy" id="3880"/>
    <lineage>
        <taxon>Eukaryota</taxon>
        <taxon>Viridiplantae</taxon>
        <taxon>Streptophyta</taxon>
        <taxon>Embryophyta</taxon>
        <taxon>Tracheophyta</taxon>
        <taxon>Spermatophyta</taxon>
        <taxon>Magnoliopsida</taxon>
        <taxon>eudicotyledons</taxon>
        <taxon>Gunneridae</taxon>
        <taxon>Pentapetalae</taxon>
        <taxon>rosids</taxon>
        <taxon>fabids</taxon>
        <taxon>Fabales</taxon>
        <taxon>Fabaceae</taxon>
        <taxon>Papilionoideae</taxon>
        <taxon>50 kb inversion clade</taxon>
        <taxon>NPAAA clade</taxon>
        <taxon>Hologalegina</taxon>
        <taxon>IRL clade</taxon>
        <taxon>Trifolieae</taxon>
        <taxon>Medicago</taxon>
    </lineage>
</organism>
<evidence type="ECO:0000313" key="2">
    <source>
        <dbReference type="EMBL" id="RHN41680.1"/>
    </source>
</evidence>
<comment type="caution">
    <text evidence="2">The sequence shown here is derived from an EMBL/GenBank/DDBJ whole genome shotgun (WGS) entry which is preliminary data.</text>
</comment>
<sequence length="69" mass="8247">MAKLFSRKYSGMYFWSVLLRSELFSSCSLKLIDGASHLRSKYWLIHNFIFHFFSIFCLILLFIGIFVQQ</sequence>
<name>A0A396GKZ1_MEDTR</name>
<keyword evidence="1" id="KW-0472">Membrane</keyword>
<evidence type="ECO:0000256" key="1">
    <source>
        <dbReference type="SAM" id="Phobius"/>
    </source>
</evidence>
<dbReference type="EMBL" id="PSQE01000008">
    <property type="protein sequence ID" value="RHN41680.1"/>
    <property type="molecule type" value="Genomic_DNA"/>
</dbReference>